<proteinExistence type="predicted"/>
<gene>
    <name evidence="2" type="ORF">Cocul_02335</name>
</gene>
<protein>
    <submittedName>
        <fullName evidence="2">A-factor biosynthesis hotdog domain protein</fullName>
    </submittedName>
</protein>
<accession>A0A0Q0Z2G0</accession>
<evidence type="ECO:0000313" key="2">
    <source>
        <dbReference type="EMBL" id="KQB83360.1"/>
    </source>
</evidence>
<evidence type="ECO:0000259" key="1">
    <source>
        <dbReference type="Pfam" id="PF03756"/>
    </source>
</evidence>
<comment type="caution">
    <text evidence="2">The sequence shown here is derived from an EMBL/GenBank/DDBJ whole genome shotgun (WGS) entry which is preliminary data.</text>
</comment>
<dbReference type="OrthoDB" id="7838374at2"/>
<feature type="domain" description="A-factor biosynthesis hotdog" evidence="1">
    <location>
        <begin position="20"/>
        <end position="155"/>
    </location>
</feature>
<dbReference type="Pfam" id="PF03756">
    <property type="entry name" value="AfsA"/>
    <property type="match status" value="2"/>
</dbReference>
<dbReference type="STRING" id="1544416.Cocul_02335"/>
<name>A0A0Q0Z2G0_9CORY</name>
<dbReference type="PATRIC" id="fig|1544416.3.peg.2339"/>
<sequence length="337" mass="38535">MSSTTTSPLSHSTLVPREKVHRDALSEVYLTDIICDRFPHFRVGIHLPKSHSYYSDHIGLAEKHYDPLLLLEAFRQTSILITHTHLNVDLNQAFIFNYGELHINSHAATQISIFPGNGEISATITDEKKRSEETIGITLDMTCVLRDRTAATMKMIIQWMPKDVWMRIRNKGRERINLPVYSPNTYPDPSRSSHTLPGVHIPEVLGRRIDHNIVLGEYQDQEETFQVDVLVNQHHPSLFDHPLDHIPGAVLFEALRQSGILFTHEKYALSARRLLLQSLAIEFLRFGELDLHTKAIIREKESTTMGFVVSIDLLQEDEVIARGKAHFTKQPILDTEE</sequence>
<keyword evidence="3" id="KW-1185">Reference proteome</keyword>
<feature type="domain" description="A-factor biosynthesis hotdog" evidence="1">
    <location>
        <begin position="206"/>
        <end position="327"/>
    </location>
</feature>
<dbReference type="Proteomes" id="UP000050517">
    <property type="component" value="Unassembled WGS sequence"/>
</dbReference>
<dbReference type="InterPro" id="IPR005509">
    <property type="entry name" value="AfsA_hotdog_dom"/>
</dbReference>
<reference evidence="2 3" key="1">
    <citation type="submission" date="2015-10" db="EMBL/GenBank/DDBJ databases">
        <title>Corynebacteirum lowii and Corynebacterium oculi species nova, derived from human clinical disease and and emended description of Corynebacterium mastiditis.</title>
        <authorList>
            <person name="Bernard K."/>
            <person name="Pacheco A.L."/>
            <person name="Mcdougall C."/>
            <person name="Burtx T."/>
            <person name="Weibe D."/>
            <person name="Tyler S."/>
            <person name="Olson A.B."/>
            <person name="Cnockaert M."/>
            <person name="Eguchi H."/>
            <person name="Kuwahara T."/>
            <person name="Nakayama-Imaohji H."/>
            <person name="Boudewijins M."/>
            <person name="Van Hoecke F."/>
            <person name="Bernier A.-M."/>
            <person name="Vandamme P."/>
        </authorList>
    </citation>
    <scope>NUCLEOTIDE SEQUENCE [LARGE SCALE GENOMIC DNA]</scope>
    <source>
        <strain evidence="2 3">NML 130210</strain>
    </source>
</reference>
<organism evidence="2 3">
    <name type="scientific">Corynebacterium oculi</name>
    <dbReference type="NCBI Taxonomy" id="1544416"/>
    <lineage>
        <taxon>Bacteria</taxon>
        <taxon>Bacillati</taxon>
        <taxon>Actinomycetota</taxon>
        <taxon>Actinomycetes</taxon>
        <taxon>Mycobacteriales</taxon>
        <taxon>Corynebacteriaceae</taxon>
        <taxon>Corynebacterium</taxon>
    </lineage>
</organism>
<dbReference type="RefSeq" id="WP_082422310.1">
    <property type="nucleotide sequence ID" value="NZ_LKST01000004.1"/>
</dbReference>
<dbReference type="EMBL" id="LKST01000004">
    <property type="protein sequence ID" value="KQB83360.1"/>
    <property type="molecule type" value="Genomic_DNA"/>
</dbReference>
<evidence type="ECO:0000313" key="3">
    <source>
        <dbReference type="Proteomes" id="UP000050517"/>
    </source>
</evidence>
<dbReference type="AlphaFoldDB" id="A0A0Q0Z2G0"/>